<dbReference type="CDD" id="cd00063">
    <property type="entry name" value="FN3"/>
    <property type="match status" value="2"/>
</dbReference>
<dbReference type="Pfam" id="PF18962">
    <property type="entry name" value="Por_Secre_tail"/>
    <property type="match status" value="1"/>
</dbReference>
<gene>
    <name evidence="3" type="ORF">GCM10023185_32490</name>
</gene>
<dbReference type="Proteomes" id="UP001501153">
    <property type="component" value="Unassembled WGS sequence"/>
</dbReference>
<dbReference type="InterPro" id="IPR026444">
    <property type="entry name" value="Secre_tail"/>
</dbReference>
<protein>
    <recommendedName>
        <fullName evidence="2">Fibronectin type-III domain-containing protein</fullName>
    </recommendedName>
</protein>
<dbReference type="InterPro" id="IPR056600">
    <property type="entry name" value="GBD_T9SS_assoc"/>
</dbReference>
<dbReference type="SUPFAM" id="SSF49265">
    <property type="entry name" value="Fibronectin type III"/>
    <property type="match status" value="2"/>
</dbReference>
<dbReference type="PANTHER" id="PTHR24099">
    <property type="entry name" value="E3 UBIQUITIN-PROTEIN LIGASE TRIM36-RELATED"/>
    <property type="match status" value="1"/>
</dbReference>
<feature type="domain" description="Fibronectin type-III" evidence="2">
    <location>
        <begin position="1181"/>
        <end position="1274"/>
    </location>
</feature>
<dbReference type="SMART" id="SM00060">
    <property type="entry name" value="FN3"/>
    <property type="match status" value="5"/>
</dbReference>
<dbReference type="PANTHER" id="PTHR24099:SF11">
    <property type="entry name" value="FIBRONECTIN TYPE III DOMAIN-CONTAINING 3BA-RELATED"/>
    <property type="match status" value="1"/>
</dbReference>
<accession>A0ABP8INC3</accession>
<feature type="domain" description="Fibronectin type-III" evidence="2">
    <location>
        <begin position="251"/>
        <end position="343"/>
    </location>
</feature>
<proteinExistence type="predicted"/>
<keyword evidence="1" id="KW-0732">Signal</keyword>
<feature type="signal peptide" evidence="1">
    <location>
        <begin position="1"/>
        <end position="32"/>
    </location>
</feature>
<reference evidence="4" key="1">
    <citation type="journal article" date="2019" name="Int. J. Syst. Evol. Microbiol.">
        <title>The Global Catalogue of Microorganisms (GCM) 10K type strain sequencing project: providing services to taxonomists for standard genome sequencing and annotation.</title>
        <authorList>
            <consortium name="The Broad Institute Genomics Platform"/>
            <consortium name="The Broad Institute Genome Sequencing Center for Infectious Disease"/>
            <person name="Wu L."/>
            <person name="Ma J."/>
        </authorList>
    </citation>
    <scope>NUCLEOTIDE SEQUENCE [LARGE SCALE GENOMIC DNA]</scope>
    <source>
        <strain evidence="4">JCM 17923</strain>
    </source>
</reference>
<dbReference type="NCBIfam" id="TIGR04183">
    <property type="entry name" value="Por_Secre_tail"/>
    <property type="match status" value="1"/>
</dbReference>
<dbReference type="Pfam" id="PF23759">
    <property type="entry name" value="GBD_T9SS_assoc"/>
    <property type="match status" value="6"/>
</dbReference>
<organism evidence="3 4">
    <name type="scientific">Hymenobacter saemangeumensis</name>
    <dbReference type="NCBI Taxonomy" id="1084522"/>
    <lineage>
        <taxon>Bacteria</taxon>
        <taxon>Pseudomonadati</taxon>
        <taxon>Bacteroidota</taxon>
        <taxon>Cytophagia</taxon>
        <taxon>Cytophagales</taxon>
        <taxon>Hymenobacteraceae</taxon>
        <taxon>Hymenobacter</taxon>
    </lineage>
</organism>
<keyword evidence="4" id="KW-1185">Reference proteome</keyword>
<dbReference type="InterPro" id="IPR050617">
    <property type="entry name" value="E3_ligase_FN3/SPRY"/>
</dbReference>
<feature type="chain" id="PRO_5047122630" description="Fibronectin type-III domain-containing protein" evidence="1">
    <location>
        <begin position="33"/>
        <end position="1496"/>
    </location>
</feature>
<evidence type="ECO:0000313" key="4">
    <source>
        <dbReference type="Proteomes" id="UP001501153"/>
    </source>
</evidence>
<dbReference type="EMBL" id="BAABGZ010000069">
    <property type="protein sequence ID" value="GAA4363625.1"/>
    <property type="molecule type" value="Genomic_DNA"/>
</dbReference>
<dbReference type="Pfam" id="PF00041">
    <property type="entry name" value="fn3"/>
    <property type="match status" value="1"/>
</dbReference>
<dbReference type="PROSITE" id="PS50853">
    <property type="entry name" value="FN3"/>
    <property type="match status" value="2"/>
</dbReference>
<sequence>MHFFQTTCARLFSSGRALLAAVLLLSSLQARAQVDNYQFAPSSGMFTPLPATATNVAAIQSDDALSGVIPIGFTFVFDGTPYTDIKASSNGWLTFNTAATGNSLTNDLDNGAAAERPRVAPYWDDMHGGQGTASYLTTGTAPNRVFTFEWLNWYRFGNTGGPTLSMQVQLFEGTNVVRFVYRQEPAGTFSGASASIGLSGAGMGSGSFLSLSNATATPGVSSVTEADQIADRPATGQIYQFTPPAPSPCPAPRNLTATVTNTTATVSYTVANSPSGPFTIVYGPNGFNPATGGITITGVSGTSTTISGLTPNTTYQFYVTQNCGGTNGNSTQSNPGSFTTDPAPATNNECATAIALPETAACTTPLNGTVLGATQSLPATTGCGTANIAANDVWYSFVASGRSQQLTLNPRFAAVLEVRSGTCANSSSLFCTTAFSGNTTPVLVSNLTAGQTYFLRVYANSATQPTGQGSTFTLCLNPGPPAPANDECASAAALTETTACTTPLTGTVAGATQSAGVTATAGCGIAGIATNDVWYSFVASGATQLLTLNPRFAAVLEVRSGTCASSSSIYCTTAFSGNTTGSVVGSLTSGQTYFVRIYANSAVVPTVANSTFTLCLNPGPTPPANDDCAGAIALAVTANCTSPVNSTVLNATTSAYGPGACAGTAPAHDVWYSFVATGTSQTLLLNPRFSAVMEVRTGTCANATTVFCGTYFSGNTAPALPGNLTVGQTYFVRIYNNSATAPTAANSTFTLCLTAGPAMPPANDECAGATVLPVTMDCTNPLNGTVLNASQSLLPSTCGTLGAAVDVWYRFVATGATQLVTLNSRFGAVLELRSGTCAASTAMSCNTIVANSSNGIALTGLSSGQTYFLRVYANSTAQPTAANATFTLCLNPGPAVPTNDECASATPLPVTTNCSTPTTGTVAAASQSLAPTASCGFGTVANDVWYSFTATSTAHLLNFAPAFSAVIDLRSGTCASSTSIYCNTATATAPRLAIVPGLTVGQTYFLRIYATTLPNPTGSSATFSLCVTVAPPAPANDDCAGAFTVPVQFGTTCQGYTAGDITSATASTGNGAADPVCGSYRGADIWFRTVVPATGTVTVRTVATSPISPVTDTGMALYSGACGSLVELGCNDNGTGVGLYSLLTLTNRTPGEVIYVRVWSFNNNTFGPVGVCVTSPSNCSSPTAPGTGTLTNTTAQLTWAPGTNPPAGATYTVEYGPMGFTPGTGTTITGITSTGTTLSGLSPATNYCFYVRQDCPSTGSSPFVGPTCFTTPLSAPNNDEPCGAISLSGNSLTGNNVGATTSLHPGISLPACSPAAAPKDVWFTMTPTGNSTTLSFSGNSAGMVRVYSAPSCNGPFTSVACSASPGNNQSVGTVNVTGLTPGQRYYVAVSGFGSSDTPGTFTVSGTALSSRAQAETNALLVFPNPSSSGQLTLRLMAGHIAGQATLLNALGQEVLRKAVSAHTAEQALSTRGLASGVYTLRVQLGSEVLTRKVVLE</sequence>
<evidence type="ECO:0000313" key="3">
    <source>
        <dbReference type="EMBL" id="GAA4363625.1"/>
    </source>
</evidence>
<evidence type="ECO:0000256" key="1">
    <source>
        <dbReference type="SAM" id="SignalP"/>
    </source>
</evidence>
<dbReference type="InterPro" id="IPR013783">
    <property type="entry name" value="Ig-like_fold"/>
</dbReference>
<dbReference type="InterPro" id="IPR036116">
    <property type="entry name" value="FN3_sf"/>
</dbReference>
<name>A0ABP8INC3_9BACT</name>
<comment type="caution">
    <text evidence="3">The sequence shown here is derived from an EMBL/GenBank/DDBJ whole genome shotgun (WGS) entry which is preliminary data.</text>
</comment>
<evidence type="ECO:0000259" key="2">
    <source>
        <dbReference type="PROSITE" id="PS50853"/>
    </source>
</evidence>
<dbReference type="InterPro" id="IPR003961">
    <property type="entry name" value="FN3_dom"/>
</dbReference>
<dbReference type="Gene3D" id="2.60.40.10">
    <property type="entry name" value="Immunoglobulins"/>
    <property type="match status" value="2"/>
</dbReference>